<keyword evidence="1" id="KW-0472">Membrane</keyword>
<dbReference type="EMBL" id="JAVBVO010000024">
    <property type="protein sequence ID" value="MDZ5760661.1"/>
    <property type="molecule type" value="Genomic_DNA"/>
</dbReference>
<evidence type="ECO:0000313" key="2">
    <source>
        <dbReference type="EMBL" id="MDZ5760661.1"/>
    </source>
</evidence>
<accession>A0AAW9K4E9</accession>
<organism evidence="2 3">
    <name type="scientific">Carnobacterium maltaromaticum</name>
    <name type="common">Carnobacterium piscicola</name>
    <dbReference type="NCBI Taxonomy" id="2751"/>
    <lineage>
        <taxon>Bacteria</taxon>
        <taxon>Bacillati</taxon>
        <taxon>Bacillota</taxon>
        <taxon>Bacilli</taxon>
        <taxon>Lactobacillales</taxon>
        <taxon>Carnobacteriaceae</taxon>
        <taxon>Carnobacterium</taxon>
    </lineage>
</organism>
<feature type="transmembrane region" description="Helical" evidence="1">
    <location>
        <begin position="53"/>
        <end position="71"/>
    </location>
</feature>
<proteinExistence type="predicted"/>
<keyword evidence="1" id="KW-1133">Transmembrane helix</keyword>
<protein>
    <recommendedName>
        <fullName evidence="4">DUF350 domain-containing protein</fullName>
    </recommendedName>
</protein>
<comment type="caution">
    <text evidence="2">The sequence shown here is derived from an EMBL/GenBank/DDBJ whole genome shotgun (WGS) entry which is preliminary data.</text>
</comment>
<name>A0AAW9K4E9_CARML</name>
<evidence type="ECO:0008006" key="4">
    <source>
        <dbReference type="Google" id="ProtNLM"/>
    </source>
</evidence>
<feature type="transmembrane region" description="Helical" evidence="1">
    <location>
        <begin position="6"/>
        <end position="32"/>
    </location>
</feature>
<sequence>MDQVLSVIRALGLVIAGASAVYGATYLAYLGFCHITKKQQKLEEARDGMKNTFIGVGIALGSGIIMTWFTSQLGF</sequence>
<gene>
    <name evidence="2" type="ORF">RAK27_18630</name>
</gene>
<dbReference type="AlphaFoldDB" id="A0AAW9K4E9"/>
<keyword evidence="1" id="KW-0812">Transmembrane</keyword>
<reference evidence="2" key="1">
    <citation type="submission" date="2023-08" db="EMBL/GenBank/DDBJ databases">
        <title>Genomic characterization of piscicolin 126 produced by Carnobacterium maltaromaticum CM22 strain isolated from salmon (Salmo salar).</title>
        <authorList>
            <person name="Gonzalez-Gragera E."/>
            <person name="Garcia-Lopez J.D."/>
            <person name="Teso-Perez C."/>
            <person name="Gimenez-Hernandez I."/>
            <person name="Peralta-Sanchez J.M."/>
            <person name="Valdivia E."/>
            <person name="Montalban-Lopez M."/>
            <person name="Martin-Platero A.M."/>
            <person name="Banos A."/>
            <person name="Martinez-Bueno M."/>
        </authorList>
    </citation>
    <scope>NUCLEOTIDE SEQUENCE</scope>
    <source>
        <strain evidence="2">CM22</strain>
    </source>
</reference>
<dbReference type="RefSeq" id="WP_318589688.1">
    <property type="nucleotide sequence ID" value="NZ_JAVBVO010000024.1"/>
</dbReference>
<dbReference type="Proteomes" id="UP001290462">
    <property type="component" value="Unassembled WGS sequence"/>
</dbReference>
<evidence type="ECO:0000313" key="3">
    <source>
        <dbReference type="Proteomes" id="UP001290462"/>
    </source>
</evidence>
<evidence type="ECO:0000256" key="1">
    <source>
        <dbReference type="SAM" id="Phobius"/>
    </source>
</evidence>